<keyword evidence="4" id="KW-1185">Reference proteome</keyword>
<protein>
    <submittedName>
        <fullName evidence="3">EH domain-binding protein 1</fullName>
    </submittedName>
</protein>
<dbReference type="Pfam" id="PF12130">
    <property type="entry name" value="bMERB_dom"/>
    <property type="match status" value="1"/>
</dbReference>
<gene>
    <name evidence="3" type="ORF">ElyMa_005911900</name>
</gene>
<dbReference type="Proteomes" id="UP000762676">
    <property type="component" value="Unassembled WGS sequence"/>
</dbReference>
<name>A0AAV4G6R5_9GAST</name>
<sequence>MGVKDIMEDWQKTDAQKRRERLLLDELVTVVNKRDELVQHLDTQERAIEDDELLERKIQSGELTLKDGDKSCVLHRSSSSNYTASTESVAAKIQLAQSQWQQSSKHTASTESAAANKQLVQSQLQQRYS</sequence>
<dbReference type="InterPro" id="IPR022735">
    <property type="entry name" value="bMERB_dom"/>
</dbReference>
<evidence type="ECO:0000259" key="2">
    <source>
        <dbReference type="PROSITE" id="PS51848"/>
    </source>
</evidence>
<dbReference type="EMBL" id="BMAT01011867">
    <property type="protein sequence ID" value="GFR80936.1"/>
    <property type="molecule type" value="Genomic_DNA"/>
</dbReference>
<evidence type="ECO:0000313" key="3">
    <source>
        <dbReference type="EMBL" id="GFR80936.1"/>
    </source>
</evidence>
<dbReference type="AlphaFoldDB" id="A0AAV4G6R5"/>
<evidence type="ECO:0000313" key="4">
    <source>
        <dbReference type="Proteomes" id="UP000762676"/>
    </source>
</evidence>
<reference evidence="3 4" key="1">
    <citation type="journal article" date="2021" name="Elife">
        <title>Chloroplast acquisition without the gene transfer in kleptoplastic sea slugs, Plakobranchus ocellatus.</title>
        <authorList>
            <person name="Maeda T."/>
            <person name="Takahashi S."/>
            <person name="Yoshida T."/>
            <person name="Shimamura S."/>
            <person name="Takaki Y."/>
            <person name="Nagai Y."/>
            <person name="Toyoda A."/>
            <person name="Suzuki Y."/>
            <person name="Arimoto A."/>
            <person name="Ishii H."/>
            <person name="Satoh N."/>
            <person name="Nishiyama T."/>
            <person name="Hasebe M."/>
            <person name="Maruyama T."/>
            <person name="Minagawa J."/>
            <person name="Obokata J."/>
            <person name="Shigenobu S."/>
        </authorList>
    </citation>
    <scope>NUCLEOTIDE SEQUENCE [LARGE SCALE GENOMIC DNA]</scope>
</reference>
<feature type="region of interest" description="Disordered" evidence="1">
    <location>
        <begin position="100"/>
        <end position="129"/>
    </location>
</feature>
<accession>A0AAV4G6R5</accession>
<evidence type="ECO:0000256" key="1">
    <source>
        <dbReference type="SAM" id="MobiDB-lite"/>
    </source>
</evidence>
<dbReference type="PROSITE" id="PS51848">
    <property type="entry name" value="BMERB"/>
    <property type="match status" value="1"/>
</dbReference>
<comment type="caution">
    <text evidence="3">The sequence shown here is derived from an EMBL/GenBank/DDBJ whole genome shotgun (WGS) entry which is preliminary data.</text>
</comment>
<organism evidence="3 4">
    <name type="scientific">Elysia marginata</name>
    <dbReference type="NCBI Taxonomy" id="1093978"/>
    <lineage>
        <taxon>Eukaryota</taxon>
        <taxon>Metazoa</taxon>
        <taxon>Spiralia</taxon>
        <taxon>Lophotrochozoa</taxon>
        <taxon>Mollusca</taxon>
        <taxon>Gastropoda</taxon>
        <taxon>Heterobranchia</taxon>
        <taxon>Euthyneura</taxon>
        <taxon>Panpulmonata</taxon>
        <taxon>Sacoglossa</taxon>
        <taxon>Placobranchoidea</taxon>
        <taxon>Plakobranchidae</taxon>
        <taxon>Elysia</taxon>
    </lineage>
</organism>
<proteinExistence type="predicted"/>
<feature type="domain" description="BMERB" evidence="2">
    <location>
        <begin position="1"/>
        <end position="57"/>
    </location>
</feature>